<dbReference type="Proteomes" id="UP000015105">
    <property type="component" value="Chromosome 2D"/>
</dbReference>
<name>A0A453D815_AEGTS</name>
<evidence type="ECO:0000313" key="3">
    <source>
        <dbReference type="EnsemblPlants" id="AET2Gv21127200.1"/>
    </source>
</evidence>
<sequence>VTSTFHSALACSLATCVTAFKLQSNGFIVSVRLFPRIQALNTTCHGPRHGDRPSDPSLGSHTYPHPHLVTPLHSTAHCTQPALHGAAPLKSTTSPARKPPNEPRKCRRRPSPSSSSSPPPSPPR</sequence>
<reference evidence="3" key="5">
    <citation type="journal article" date="2021" name="G3 (Bethesda)">
        <title>Aegilops tauschii genome assembly Aet v5.0 features greater sequence contiguity and improved annotation.</title>
        <authorList>
            <person name="Wang L."/>
            <person name="Zhu T."/>
            <person name="Rodriguez J.C."/>
            <person name="Deal K.R."/>
            <person name="Dubcovsky J."/>
            <person name="McGuire P.E."/>
            <person name="Lux T."/>
            <person name="Spannagl M."/>
            <person name="Mayer K.F.X."/>
            <person name="Baldrich P."/>
            <person name="Meyers B.C."/>
            <person name="Huo N."/>
            <person name="Gu Y.Q."/>
            <person name="Zhou H."/>
            <person name="Devos K.M."/>
            <person name="Bennetzen J.L."/>
            <person name="Unver T."/>
            <person name="Budak H."/>
            <person name="Gulick P.J."/>
            <person name="Galiba G."/>
            <person name="Kalapos B."/>
            <person name="Nelson D.R."/>
            <person name="Li P."/>
            <person name="You F.M."/>
            <person name="Luo M.C."/>
            <person name="Dvorak J."/>
        </authorList>
    </citation>
    <scope>NUCLEOTIDE SEQUENCE [LARGE SCALE GENOMIC DNA]</scope>
    <source>
        <strain evidence="3">cv. AL8/78</strain>
    </source>
</reference>
<dbReference type="Gramene" id="AET2Gv21127200.1">
    <property type="protein sequence ID" value="AET2Gv21127200.1"/>
    <property type="gene ID" value="AET2Gv21127200"/>
</dbReference>
<keyword evidence="4" id="KW-1185">Reference proteome</keyword>
<feature type="region of interest" description="Disordered" evidence="1">
    <location>
        <begin position="42"/>
        <end position="124"/>
    </location>
</feature>
<evidence type="ECO:0000256" key="1">
    <source>
        <dbReference type="SAM" id="MobiDB-lite"/>
    </source>
</evidence>
<evidence type="ECO:0000256" key="2">
    <source>
        <dbReference type="SAM" id="SignalP"/>
    </source>
</evidence>
<protein>
    <submittedName>
        <fullName evidence="3">Uncharacterized protein</fullName>
    </submittedName>
</protein>
<organism evidence="3 4">
    <name type="scientific">Aegilops tauschii subsp. strangulata</name>
    <name type="common">Goatgrass</name>
    <dbReference type="NCBI Taxonomy" id="200361"/>
    <lineage>
        <taxon>Eukaryota</taxon>
        <taxon>Viridiplantae</taxon>
        <taxon>Streptophyta</taxon>
        <taxon>Embryophyta</taxon>
        <taxon>Tracheophyta</taxon>
        <taxon>Spermatophyta</taxon>
        <taxon>Magnoliopsida</taxon>
        <taxon>Liliopsida</taxon>
        <taxon>Poales</taxon>
        <taxon>Poaceae</taxon>
        <taxon>BOP clade</taxon>
        <taxon>Pooideae</taxon>
        <taxon>Triticodae</taxon>
        <taxon>Triticeae</taxon>
        <taxon>Triticinae</taxon>
        <taxon>Aegilops</taxon>
    </lineage>
</organism>
<reference evidence="3" key="3">
    <citation type="journal article" date="2017" name="Nature">
        <title>Genome sequence of the progenitor of the wheat D genome Aegilops tauschii.</title>
        <authorList>
            <person name="Luo M.C."/>
            <person name="Gu Y.Q."/>
            <person name="Puiu D."/>
            <person name="Wang H."/>
            <person name="Twardziok S.O."/>
            <person name="Deal K.R."/>
            <person name="Huo N."/>
            <person name="Zhu T."/>
            <person name="Wang L."/>
            <person name="Wang Y."/>
            <person name="McGuire P.E."/>
            <person name="Liu S."/>
            <person name="Long H."/>
            <person name="Ramasamy R.K."/>
            <person name="Rodriguez J.C."/>
            <person name="Van S.L."/>
            <person name="Yuan L."/>
            <person name="Wang Z."/>
            <person name="Xia Z."/>
            <person name="Xiao L."/>
            <person name="Anderson O.D."/>
            <person name="Ouyang S."/>
            <person name="Liang Y."/>
            <person name="Zimin A.V."/>
            <person name="Pertea G."/>
            <person name="Qi P."/>
            <person name="Bennetzen J.L."/>
            <person name="Dai X."/>
            <person name="Dawson M.W."/>
            <person name="Muller H.G."/>
            <person name="Kugler K."/>
            <person name="Rivarola-Duarte L."/>
            <person name="Spannagl M."/>
            <person name="Mayer K.F.X."/>
            <person name="Lu F.H."/>
            <person name="Bevan M.W."/>
            <person name="Leroy P."/>
            <person name="Li P."/>
            <person name="You F.M."/>
            <person name="Sun Q."/>
            <person name="Liu Z."/>
            <person name="Lyons E."/>
            <person name="Wicker T."/>
            <person name="Salzberg S.L."/>
            <person name="Devos K.M."/>
            <person name="Dvorak J."/>
        </authorList>
    </citation>
    <scope>NUCLEOTIDE SEQUENCE [LARGE SCALE GENOMIC DNA]</scope>
    <source>
        <strain evidence="3">cv. AL8/78</strain>
    </source>
</reference>
<feature type="signal peptide" evidence="2">
    <location>
        <begin position="1"/>
        <end position="19"/>
    </location>
</feature>
<proteinExistence type="predicted"/>
<reference evidence="4" key="1">
    <citation type="journal article" date="2014" name="Science">
        <title>Ancient hybridizations among the ancestral genomes of bread wheat.</title>
        <authorList>
            <consortium name="International Wheat Genome Sequencing Consortium,"/>
            <person name="Marcussen T."/>
            <person name="Sandve S.R."/>
            <person name="Heier L."/>
            <person name="Spannagl M."/>
            <person name="Pfeifer M."/>
            <person name="Jakobsen K.S."/>
            <person name="Wulff B.B."/>
            <person name="Steuernagel B."/>
            <person name="Mayer K.F."/>
            <person name="Olsen O.A."/>
        </authorList>
    </citation>
    <scope>NUCLEOTIDE SEQUENCE [LARGE SCALE GENOMIC DNA]</scope>
    <source>
        <strain evidence="4">cv. AL8/78</strain>
    </source>
</reference>
<reference evidence="3" key="4">
    <citation type="submission" date="2019-03" db="UniProtKB">
        <authorList>
            <consortium name="EnsemblPlants"/>
        </authorList>
    </citation>
    <scope>IDENTIFICATION</scope>
</reference>
<keyword evidence="2" id="KW-0732">Signal</keyword>
<feature type="chain" id="PRO_5019124630" evidence="2">
    <location>
        <begin position="20"/>
        <end position="124"/>
    </location>
</feature>
<dbReference type="EnsemblPlants" id="AET2Gv21127200.1">
    <property type="protein sequence ID" value="AET2Gv21127200.1"/>
    <property type="gene ID" value="AET2Gv21127200"/>
</dbReference>
<evidence type="ECO:0000313" key="4">
    <source>
        <dbReference type="Proteomes" id="UP000015105"/>
    </source>
</evidence>
<dbReference type="AlphaFoldDB" id="A0A453D815"/>
<reference evidence="4" key="2">
    <citation type="journal article" date="2017" name="Nat. Plants">
        <title>The Aegilops tauschii genome reveals multiple impacts of transposons.</title>
        <authorList>
            <person name="Zhao G."/>
            <person name="Zou C."/>
            <person name="Li K."/>
            <person name="Wang K."/>
            <person name="Li T."/>
            <person name="Gao L."/>
            <person name="Zhang X."/>
            <person name="Wang H."/>
            <person name="Yang Z."/>
            <person name="Liu X."/>
            <person name="Jiang W."/>
            <person name="Mao L."/>
            <person name="Kong X."/>
            <person name="Jiao Y."/>
            <person name="Jia J."/>
        </authorList>
    </citation>
    <scope>NUCLEOTIDE SEQUENCE [LARGE SCALE GENOMIC DNA]</scope>
    <source>
        <strain evidence="4">cv. AL8/78</strain>
    </source>
</reference>
<accession>A0A453D815</accession>